<dbReference type="AlphaFoldDB" id="A0A3D8LDR8"/>
<dbReference type="InterPro" id="IPR011047">
    <property type="entry name" value="Quinoprotein_ADH-like_sf"/>
</dbReference>
<protein>
    <submittedName>
        <fullName evidence="2">T9SS C-terminal target domain-containing protein</fullName>
    </submittedName>
</protein>
<evidence type="ECO:0000313" key="2">
    <source>
        <dbReference type="EMBL" id="RDV15609.1"/>
    </source>
</evidence>
<dbReference type="InterPro" id="IPR048954">
    <property type="entry name" value="PorZ_N"/>
</dbReference>
<keyword evidence="3" id="KW-1185">Reference proteome</keyword>
<proteinExistence type="predicted"/>
<gene>
    <name evidence="2" type="ORF">DXT99_08990</name>
</gene>
<accession>A0A3D8LDR8</accession>
<dbReference type="Gene3D" id="2.130.10.10">
    <property type="entry name" value="YVTN repeat-like/Quinoprotein amine dehydrogenase"/>
    <property type="match status" value="3"/>
</dbReference>
<sequence length="780" mass="84306">MNLSRNKPRQTQRMHWLCFLTVLGLLLLGLEGYGQSRMALGAWQVHVPYQQGKAVADARDKVYVAADNGLFYYDKEFNTTETITKVDGLREQQISTIGYDVETSTLVIAYANTQVDLLRDNIIYNISDIFRKPTAGEKEINHIFIHNKLAYLSGSFGVVALDLQKREIKDTYSNLGPGGEAVQVQASAILRDSIYLVTNLGLLAAQHTGTNLQDFHNWSGLNNGLPTPETVTSLAAFNNRLYAGTAASGVYSLTAGSWQPAAVAPNTAINTITASNNYLTVATAAGVYLLDQQNNISHLTHQLLEQPQQAIAGADGLVWAADRTNGFVRLTIDGNAAAAFAPDGPYSGNSFRVYTHAGKAYVLSGGFNEGYSEAGIQDGFFVHENGEWTSYNQFLYPNPQEYVPARDLVAATYNPVTDKMYFGSYGDGLVEWGGPGNTLRYNNSNSTLVSNSPDAAANAVRVTDMDVDAAGNVWVVNRHQLSGAPGLHVLQPDGTWKSFLLPGVADGSNLDLIQVDDYNQKWLSVSRRGNTSSGLVVFDETQNRVRQLRAGEGNGGLPDGAVYSMAKDLNGDIWVGTASGVGVYYNPGFVFETQPYDAHIPVIDRRPLLNGQIVRSISVDGANRKWMGTDHGLWLFSPDGDAVIHHFTTQNSPLPSDKVLSVAVEHKTGEVFIATEAGVASYRAGATITEGEPECATVFPNPVRRDYTGLVGVSGLPNNADVRITDISGTLVYKTKALGGTLNWDARDYNGKRVKAGVYLVMSSGAEGGQTCISKIAVLE</sequence>
<dbReference type="Pfam" id="PF21544">
    <property type="entry name" value="PorZ_N_b_propeller"/>
    <property type="match status" value="1"/>
</dbReference>
<dbReference type="SUPFAM" id="SSF63829">
    <property type="entry name" value="Calcium-dependent phosphotriesterase"/>
    <property type="match status" value="1"/>
</dbReference>
<name>A0A3D8LDR8_9BACT</name>
<dbReference type="EMBL" id="QRGR01000008">
    <property type="protein sequence ID" value="RDV15609.1"/>
    <property type="molecule type" value="Genomic_DNA"/>
</dbReference>
<dbReference type="SUPFAM" id="SSF50998">
    <property type="entry name" value="Quinoprotein alcohol dehydrogenase-like"/>
    <property type="match status" value="1"/>
</dbReference>
<feature type="domain" description="PorZ N-terminal beta-propeller" evidence="1">
    <location>
        <begin position="62"/>
        <end position="219"/>
    </location>
</feature>
<dbReference type="NCBIfam" id="TIGR04183">
    <property type="entry name" value="Por_Secre_tail"/>
    <property type="match status" value="1"/>
</dbReference>
<dbReference type="InterPro" id="IPR015943">
    <property type="entry name" value="WD40/YVTN_repeat-like_dom_sf"/>
</dbReference>
<evidence type="ECO:0000313" key="3">
    <source>
        <dbReference type="Proteomes" id="UP000256708"/>
    </source>
</evidence>
<dbReference type="OrthoDB" id="9807410at2"/>
<dbReference type="Proteomes" id="UP000256708">
    <property type="component" value="Unassembled WGS sequence"/>
</dbReference>
<evidence type="ECO:0000259" key="1">
    <source>
        <dbReference type="Pfam" id="PF21544"/>
    </source>
</evidence>
<dbReference type="InterPro" id="IPR026444">
    <property type="entry name" value="Secre_tail"/>
</dbReference>
<dbReference type="RefSeq" id="WP_115565204.1">
    <property type="nucleotide sequence ID" value="NZ_QRGR01000008.1"/>
</dbReference>
<reference evidence="3" key="1">
    <citation type="submission" date="2018-08" db="EMBL/GenBank/DDBJ databases">
        <authorList>
            <person name="Liu Z.-W."/>
            <person name="Du Z.-J."/>
        </authorList>
    </citation>
    <scope>NUCLEOTIDE SEQUENCE [LARGE SCALE GENOMIC DNA]</scope>
    <source>
        <strain evidence="3">H4X</strain>
    </source>
</reference>
<comment type="caution">
    <text evidence="2">The sequence shown here is derived from an EMBL/GenBank/DDBJ whole genome shotgun (WGS) entry which is preliminary data.</text>
</comment>
<organism evidence="2 3">
    <name type="scientific">Pontibacter diazotrophicus</name>
    <dbReference type="NCBI Taxonomy" id="1400979"/>
    <lineage>
        <taxon>Bacteria</taxon>
        <taxon>Pseudomonadati</taxon>
        <taxon>Bacteroidota</taxon>
        <taxon>Cytophagia</taxon>
        <taxon>Cytophagales</taxon>
        <taxon>Hymenobacteraceae</taxon>
        <taxon>Pontibacter</taxon>
    </lineage>
</organism>